<feature type="domain" description="Endonuclease/exonuclease/phosphatase" evidence="1">
    <location>
        <begin position="9"/>
        <end position="220"/>
    </location>
</feature>
<dbReference type="SUPFAM" id="SSF56219">
    <property type="entry name" value="DNase I-like"/>
    <property type="match status" value="1"/>
</dbReference>
<protein>
    <submittedName>
        <fullName evidence="2">Endonuclease</fullName>
    </submittedName>
</protein>
<dbReference type="OrthoDB" id="9813425at2"/>
<evidence type="ECO:0000313" key="2">
    <source>
        <dbReference type="EMBL" id="GFE65494.1"/>
    </source>
</evidence>
<name>A0A6N6JHA4_9RHOB</name>
<keyword evidence="2" id="KW-0255">Endonuclease</keyword>
<evidence type="ECO:0000313" key="3">
    <source>
        <dbReference type="Proteomes" id="UP000436822"/>
    </source>
</evidence>
<dbReference type="InterPro" id="IPR051916">
    <property type="entry name" value="GPI-anchor_lipid_remodeler"/>
</dbReference>
<keyword evidence="2" id="KW-0540">Nuclease</keyword>
<sequence length="235" mass="25832">MAASLIRIASYNIRKARGLDQKRQPRRTLEVINRLNADIVVLQEADKRIRPRNPAIPRNLIETDTDFHLVEVSKNGVSLGWHGNAILIRDPAHVTQITCLDLPGLEPRGAIRMDLGIGGGLSIVAAHLGLRRRDRRAQLAALCDATADSRHAVIAGDFNEWSHRKGLEPLAGRFETHVPGRSYHTRRPLAALDRFALSQGLTVKNAGVEQGDLARRASDHLPVWSDIAIPSAATC</sequence>
<gene>
    <name evidence="2" type="ORF">KIN_25680</name>
</gene>
<dbReference type="Proteomes" id="UP000436822">
    <property type="component" value="Unassembled WGS sequence"/>
</dbReference>
<dbReference type="PANTHER" id="PTHR14859">
    <property type="entry name" value="CALCOFLUOR WHITE HYPERSENSITIVE PROTEIN PRECURSOR"/>
    <property type="match status" value="1"/>
</dbReference>
<keyword evidence="2" id="KW-0378">Hydrolase</keyword>
<dbReference type="InterPro" id="IPR005135">
    <property type="entry name" value="Endo/exonuclease/phosphatase"/>
</dbReference>
<proteinExistence type="predicted"/>
<dbReference type="Gene3D" id="3.60.10.10">
    <property type="entry name" value="Endonuclease/exonuclease/phosphatase"/>
    <property type="match status" value="1"/>
</dbReference>
<dbReference type="EMBL" id="BLJE01000002">
    <property type="protein sequence ID" value="GFE65494.1"/>
    <property type="molecule type" value="Genomic_DNA"/>
</dbReference>
<keyword evidence="3" id="KW-1185">Reference proteome</keyword>
<dbReference type="InterPro" id="IPR036691">
    <property type="entry name" value="Endo/exonu/phosph_ase_sf"/>
</dbReference>
<accession>A0A6N6JHA4</accession>
<dbReference type="PANTHER" id="PTHR14859:SF15">
    <property type="entry name" value="ENDONUCLEASE_EXONUCLEASE_PHOSPHATASE DOMAIN-CONTAINING PROTEIN"/>
    <property type="match status" value="1"/>
</dbReference>
<dbReference type="AlphaFoldDB" id="A0A6N6JHA4"/>
<evidence type="ECO:0000259" key="1">
    <source>
        <dbReference type="Pfam" id="PF03372"/>
    </source>
</evidence>
<dbReference type="GO" id="GO:0004519">
    <property type="term" value="F:endonuclease activity"/>
    <property type="evidence" value="ECO:0007669"/>
    <property type="project" value="UniProtKB-KW"/>
</dbReference>
<reference evidence="2 3" key="1">
    <citation type="submission" date="2019-12" db="EMBL/GenBank/DDBJ databases">
        <title>Litoreibacter badius sp. nov., a novel bacteriochlorophyll a-containing bacterium in the genus Litoreibacter.</title>
        <authorList>
            <person name="Kanamuro M."/>
            <person name="Takabe Y."/>
            <person name="Mori K."/>
            <person name="Takaichi S."/>
            <person name="Hanada S."/>
        </authorList>
    </citation>
    <scope>NUCLEOTIDE SEQUENCE [LARGE SCALE GENOMIC DNA]</scope>
    <source>
        <strain evidence="2 3">K6</strain>
    </source>
</reference>
<dbReference type="Pfam" id="PF03372">
    <property type="entry name" value="Exo_endo_phos"/>
    <property type="match status" value="1"/>
</dbReference>
<organism evidence="2 3">
    <name type="scientific">Litoreibacter roseus</name>
    <dbReference type="NCBI Taxonomy" id="2601869"/>
    <lineage>
        <taxon>Bacteria</taxon>
        <taxon>Pseudomonadati</taxon>
        <taxon>Pseudomonadota</taxon>
        <taxon>Alphaproteobacteria</taxon>
        <taxon>Rhodobacterales</taxon>
        <taxon>Roseobacteraceae</taxon>
        <taxon>Litoreibacter</taxon>
    </lineage>
</organism>
<dbReference type="GO" id="GO:0016020">
    <property type="term" value="C:membrane"/>
    <property type="evidence" value="ECO:0007669"/>
    <property type="project" value="GOC"/>
</dbReference>
<dbReference type="GO" id="GO:0006506">
    <property type="term" value="P:GPI anchor biosynthetic process"/>
    <property type="evidence" value="ECO:0007669"/>
    <property type="project" value="TreeGrafter"/>
</dbReference>
<comment type="caution">
    <text evidence="2">The sequence shown here is derived from an EMBL/GenBank/DDBJ whole genome shotgun (WGS) entry which is preliminary data.</text>
</comment>